<comment type="caution">
    <text evidence="1">The sequence shown here is derived from an EMBL/GenBank/DDBJ whole genome shotgun (WGS) entry which is preliminary data.</text>
</comment>
<name>A0A4S4DXT6_CAMSN</name>
<organism evidence="1 2">
    <name type="scientific">Camellia sinensis var. sinensis</name>
    <name type="common">China tea</name>
    <dbReference type="NCBI Taxonomy" id="542762"/>
    <lineage>
        <taxon>Eukaryota</taxon>
        <taxon>Viridiplantae</taxon>
        <taxon>Streptophyta</taxon>
        <taxon>Embryophyta</taxon>
        <taxon>Tracheophyta</taxon>
        <taxon>Spermatophyta</taxon>
        <taxon>Magnoliopsida</taxon>
        <taxon>eudicotyledons</taxon>
        <taxon>Gunneridae</taxon>
        <taxon>Pentapetalae</taxon>
        <taxon>asterids</taxon>
        <taxon>Ericales</taxon>
        <taxon>Theaceae</taxon>
        <taxon>Camellia</taxon>
    </lineage>
</organism>
<evidence type="ECO:0000313" key="2">
    <source>
        <dbReference type="Proteomes" id="UP000306102"/>
    </source>
</evidence>
<protein>
    <submittedName>
        <fullName evidence="1">Uncharacterized protein</fullName>
    </submittedName>
</protein>
<accession>A0A4S4DXT6</accession>
<dbReference type="Proteomes" id="UP000306102">
    <property type="component" value="Unassembled WGS sequence"/>
</dbReference>
<dbReference type="AlphaFoldDB" id="A0A4S4DXT6"/>
<gene>
    <name evidence="1" type="ORF">TEA_010751</name>
</gene>
<dbReference type="EMBL" id="SDRB02009449">
    <property type="protein sequence ID" value="THG08212.1"/>
    <property type="molecule type" value="Genomic_DNA"/>
</dbReference>
<keyword evidence="2" id="KW-1185">Reference proteome</keyword>
<reference evidence="1 2" key="1">
    <citation type="journal article" date="2018" name="Proc. Natl. Acad. Sci. U.S.A.">
        <title>Draft genome sequence of Camellia sinensis var. sinensis provides insights into the evolution of the tea genome and tea quality.</title>
        <authorList>
            <person name="Wei C."/>
            <person name="Yang H."/>
            <person name="Wang S."/>
            <person name="Zhao J."/>
            <person name="Liu C."/>
            <person name="Gao L."/>
            <person name="Xia E."/>
            <person name="Lu Y."/>
            <person name="Tai Y."/>
            <person name="She G."/>
            <person name="Sun J."/>
            <person name="Cao H."/>
            <person name="Tong W."/>
            <person name="Gao Q."/>
            <person name="Li Y."/>
            <person name="Deng W."/>
            <person name="Jiang X."/>
            <person name="Wang W."/>
            <person name="Chen Q."/>
            <person name="Zhang S."/>
            <person name="Li H."/>
            <person name="Wu J."/>
            <person name="Wang P."/>
            <person name="Li P."/>
            <person name="Shi C."/>
            <person name="Zheng F."/>
            <person name="Jian J."/>
            <person name="Huang B."/>
            <person name="Shan D."/>
            <person name="Shi M."/>
            <person name="Fang C."/>
            <person name="Yue Y."/>
            <person name="Li F."/>
            <person name="Li D."/>
            <person name="Wei S."/>
            <person name="Han B."/>
            <person name="Jiang C."/>
            <person name="Yin Y."/>
            <person name="Xia T."/>
            <person name="Zhang Z."/>
            <person name="Bennetzen J.L."/>
            <person name="Zhao S."/>
            <person name="Wan X."/>
        </authorList>
    </citation>
    <scope>NUCLEOTIDE SEQUENCE [LARGE SCALE GENOMIC DNA]</scope>
    <source>
        <strain evidence="2">cv. Shuchazao</strain>
        <tissue evidence="1">Leaf</tissue>
    </source>
</reference>
<sequence>MIVTYSLHLPFSKKSLHAEIRKLVLWDKNLQRLLVHKPSWKGEWKNIELITNFSRAISEAVLPDATGLANDLCKMIKMGFAFGFTEDEVDSLLVSENLELYAVDTNFLECAFPAVKASSPVSVKPRFLSSEYPLTPATSFHKKPRTSLHKNQ</sequence>
<proteinExistence type="predicted"/>
<evidence type="ECO:0000313" key="1">
    <source>
        <dbReference type="EMBL" id="THG08212.1"/>
    </source>
</evidence>